<evidence type="ECO:0000313" key="8">
    <source>
        <dbReference type="Proteomes" id="UP001596138"/>
    </source>
</evidence>
<evidence type="ECO:0000313" key="7">
    <source>
        <dbReference type="EMBL" id="MFC6236578.1"/>
    </source>
</evidence>
<comment type="caution">
    <text evidence="7">The sequence shown here is derived from an EMBL/GenBank/DDBJ whole genome shotgun (WGS) entry which is preliminary data.</text>
</comment>
<feature type="domain" description="HTH tetR-type" evidence="6">
    <location>
        <begin position="11"/>
        <end position="71"/>
    </location>
</feature>
<keyword evidence="4" id="KW-0804">Transcription</keyword>
<accession>A0ABW1SW53</accession>
<dbReference type="Proteomes" id="UP001596138">
    <property type="component" value="Unassembled WGS sequence"/>
</dbReference>
<organism evidence="7 8">
    <name type="scientific">Longivirga aurantiaca</name>
    <dbReference type="NCBI Taxonomy" id="1837743"/>
    <lineage>
        <taxon>Bacteria</taxon>
        <taxon>Bacillati</taxon>
        <taxon>Actinomycetota</taxon>
        <taxon>Actinomycetes</taxon>
        <taxon>Sporichthyales</taxon>
        <taxon>Sporichthyaceae</taxon>
        <taxon>Longivirga</taxon>
    </lineage>
</organism>
<evidence type="ECO:0000259" key="6">
    <source>
        <dbReference type="PROSITE" id="PS50977"/>
    </source>
</evidence>
<evidence type="ECO:0000256" key="5">
    <source>
        <dbReference type="PROSITE-ProRule" id="PRU00335"/>
    </source>
</evidence>
<dbReference type="InterPro" id="IPR009057">
    <property type="entry name" value="Homeodomain-like_sf"/>
</dbReference>
<dbReference type="Gene3D" id="1.10.357.10">
    <property type="entry name" value="Tetracycline Repressor, domain 2"/>
    <property type="match status" value="1"/>
</dbReference>
<dbReference type="Pfam" id="PF02909">
    <property type="entry name" value="TetR_C_1"/>
    <property type="match status" value="1"/>
</dbReference>
<dbReference type="PANTHER" id="PTHR30055">
    <property type="entry name" value="HTH-TYPE TRANSCRIPTIONAL REGULATOR RUTR"/>
    <property type="match status" value="1"/>
</dbReference>
<dbReference type="EMBL" id="JBHSTI010000002">
    <property type="protein sequence ID" value="MFC6236578.1"/>
    <property type="molecule type" value="Genomic_DNA"/>
</dbReference>
<dbReference type="PRINTS" id="PR00400">
    <property type="entry name" value="TETREPRESSOR"/>
</dbReference>
<dbReference type="InterPro" id="IPR003012">
    <property type="entry name" value="Tet_transcr_reg_TetR"/>
</dbReference>
<keyword evidence="3 5" id="KW-0238">DNA-binding</keyword>
<evidence type="ECO:0000256" key="2">
    <source>
        <dbReference type="ARBA" id="ARBA00023015"/>
    </source>
</evidence>
<dbReference type="PANTHER" id="PTHR30055:SF151">
    <property type="entry name" value="TRANSCRIPTIONAL REGULATORY PROTEIN"/>
    <property type="match status" value="1"/>
</dbReference>
<dbReference type="Pfam" id="PF00440">
    <property type="entry name" value="TetR_N"/>
    <property type="match status" value="1"/>
</dbReference>
<dbReference type="InterPro" id="IPR050109">
    <property type="entry name" value="HTH-type_TetR-like_transc_reg"/>
</dbReference>
<keyword evidence="1" id="KW-0678">Repressor</keyword>
<gene>
    <name evidence="7" type="ORF">ACFQGU_01710</name>
</gene>
<sequence length="218" mass="23704">MSSDPKKPRQTLTRERVLDEAWELIRAEGTDGLSMRALSQRLGVVPMALYRHVQDKDDLLDGLLDLLTARVPIPGPRVAPRSALERLARGIRDQVVDNPALVPALVLRPSLTPAAYRMGERALSAFVQLGLSVDDATRAWDAVSIYALGFGVFAAPRRVDGAFPGSLGGYAERATPSEDMLAAQTDLARTDWVTDTQFDHGLAALLDGLLPPRPSRDL</sequence>
<evidence type="ECO:0000256" key="1">
    <source>
        <dbReference type="ARBA" id="ARBA00022491"/>
    </source>
</evidence>
<evidence type="ECO:0000256" key="3">
    <source>
        <dbReference type="ARBA" id="ARBA00023125"/>
    </source>
</evidence>
<dbReference type="PROSITE" id="PS50977">
    <property type="entry name" value="HTH_TETR_2"/>
    <property type="match status" value="1"/>
</dbReference>
<name>A0ABW1SW53_9ACTN</name>
<keyword evidence="8" id="KW-1185">Reference proteome</keyword>
<reference evidence="8" key="1">
    <citation type="journal article" date="2019" name="Int. J. Syst. Evol. Microbiol.">
        <title>The Global Catalogue of Microorganisms (GCM) 10K type strain sequencing project: providing services to taxonomists for standard genome sequencing and annotation.</title>
        <authorList>
            <consortium name="The Broad Institute Genomics Platform"/>
            <consortium name="The Broad Institute Genome Sequencing Center for Infectious Disease"/>
            <person name="Wu L."/>
            <person name="Ma J."/>
        </authorList>
    </citation>
    <scope>NUCLEOTIDE SEQUENCE [LARGE SCALE GENOMIC DNA]</scope>
    <source>
        <strain evidence="8">CGMCC 4.7317</strain>
    </source>
</reference>
<dbReference type="InterPro" id="IPR001647">
    <property type="entry name" value="HTH_TetR"/>
</dbReference>
<keyword evidence="2" id="KW-0805">Transcription regulation</keyword>
<proteinExistence type="predicted"/>
<dbReference type="SUPFAM" id="SSF46689">
    <property type="entry name" value="Homeodomain-like"/>
    <property type="match status" value="1"/>
</dbReference>
<feature type="DNA-binding region" description="H-T-H motif" evidence="5">
    <location>
        <begin position="34"/>
        <end position="53"/>
    </location>
</feature>
<dbReference type="InterPro" id="IPR004111">
    <property type="entry name" value="Repressor_TetR_C"/>
</dbReference>
<protein>
    <submittedName>
        <fullName evidence="7">TetR/AcrR family transcriptional regulator</fullName>
    </submittedName>
</protein>
<dbReference type="SUPFAM" id="SSF48498">
    <property type="entry name" value="Tetracyclin repressor-like, C-terminal domain"/>
    <property type="match status" value="1"/>
</dbReference>
<dbReference type="RefSeq" id="WP_386763620.1">
    <property type="nucleotide sequence ID" value="NZ_JBHSTI010000002.1"/>
</dbReference>
<evidence type="ECO:0000256" key="4">
    <source>
        <dbReference type="ARBA" id="ARBA00023163"/>
    </source>
</evidence>
<dbReference type="InterPro" id="IPR036271">
    <property type="entry name" value="Tet_transcr_reg_TetR-rel_C_sf"/>
</dbReference>